<sequence length="162" mass="17912">MVLDSNGRDKSLGECDWLQHTLASPFLGCSQQHTGGQTVSLRWLTLFRDFKQAQEHWASSYGLISYGIDVNLKVFLSVRAYLNDLTSDSVIKGLHANRLYLGQNNGQLSLANLRDPTQAIPAGFSKLVVSYDRSVTRVTIYEENDGDDDDDDDDGKDVAPAA</sequence>
<dbReference type="AlphaFoldDB" id="A0AAW2DH31"/>
<organism evidence="2 3">
    <name type="scientific">Lithocarpus litseifolius</name>
    <dbReference type="NCBI Taxonomy" id="425828"/>
    <lineage>
        <taxon>Eukaryota</taxon>
        <taxon>Viridiplantae</taxon>
        <taxon>Streptophyta</taxon>
        <taxon>Embryophyta</taxon>
        <taxon>Tracheophyta</taxon>
        <taxon>Spermatophyta</taxon>
        <taxon>Magnoliopsida</taxon>
        <taxon>eudicotyledons</taxon>
        <taxon>Gunneridae</taxon>
        <taxon>Pentapetalae</taxon>
        <taxon>rosids</taxon>
        <taxon>fabids</taxon>
        <taxon>Fagales</taxon>
        <taxon>Fagaceae</taxon>
        <taxon>Lithocarpus</taxon>
    </lineage>
</organism>
<keyword evidence="3" id="KW-1185">Reference proteome</keyword>
<evidence type="ECO:0000256" key="1">
    <source>
        <dbReference type="SAM" id="MobiDB-lite"/>
    </source>
</evidence>
<accession>A0AAW2DH31</accession>
<evidence type="ECO:0000313" key="2">
    <source>
        <dbReference type="EMBL" id="KAL0008555.1"/>
    </source>
</evidence>
<name>A0AAW2DH31_9ROSI</name>
<reference evidence="2 3" key="1">
    <citation type="submission" date="2024-01" db="EMBL/GenBank/DDBJ databases">
        <title>A telomere-to-telomere, gap-free genome of sweet tea (Lithocarpus litseifolius).</title>
        <authorList>
            <person name="Zhou J."/>
        </authorList>
    </citation>
    <scope>NUCLEOTIDE SEQUENCE [LARGE SCALE GENOMIC DNA]</scope>
    <source>
        <strain evidence="2">Zhou-2022a</strain>
        <tissue evidence="2">Leaf</tissue>
    </source>
</reference>
<feature type="region of interest" description="Disordered" evidence="1">
    <location>
        <begin position="143"/>
        <end position="162"/>
    </location>
</feature>
<feature type="compositionally biased region" description="Acidic residues" evidence="1">
    <location>
        <begin position="143"/>
        <end position="155"/>
    </location>
</feature>
<gene>
    <name evidence="2" type="ORF">SO802_010057</name>
</gene>
<evidence type="ECO:0000313" key="3">
    <source>
        <dbReference type="Proteomes" id="UP001459277"/>
    </source>
</evidence>
<protein>
    <submittedName>
        <fullName evidence="2">Uncharacterized protein</fullName>
    </submittedName>
</protein>
<comment type="caution">
    <text evidence="2">The sequence shown here is derived from an EMBL/GenBank/DDBJ whole genome shotgun (WGS) entry which is preliminary data.</text>
</comment>
<dbReference type="EMBL" id="JAZDWU010000003">
    <property type="protein sequence ID" value="KAL0008555.1"/>
    <property type="molecule type" value="Genomic_DNA"/>
</dbReference>
<dbReference type="Proteomes" id="UP001459277">
    <property type="component" value="Unassembled WGS sequence"/>
</dbReference>
<proteinExistence type="predicted"/>